<name>A0AA48I090_9TREE</name>
<organism evidence="2 3">
    <name type="scientific">Cutaneotrichosporon cavernicola</name>
    <dbReference type="NCBI Taxonomy" id="279322"/>
    <lineage>
        <taxon>Eukaryota</taxon>
        <taxon>Fungi</taxon>
        <taxon>Dikarya</taxon>
        <taxon>Basidiomycota</taxon>
        <taxon>Agaricomycotina</taxon>
        <taxon>Tremellomycetes</taxon>
        <taxon>Trichosporonales</taxon>
        <taxon>Trichosporonaceae</taxon>
        <taxon>Cutaneotrichosporon</taxon>
    </lineage>
</organism>
<feature type="compositionally biased region" description="Pro residues" evidence="1">
    <location>
        <begin position="302"/>
        <end position="320"/>
    </location>
</feature>
<evidence type="ECO:0000313" key="2">
    <source>
        <dbReference type="EMBL" id="BEI88736.1"/>
    </source>
</evidence>
<feature type="compositionally biased region" description="Pro residues" evidence="1">
    <location>
        <begin position="110"/>
        <end position="126"/>
    </location>
</feature>
<feature type="compositionally biased region" description="Low complexity" evidence="1">
    <location>
        <begin position="735"/>
        <end position="761"/>
    </location>
</feature>
<feature type="compositionally biased region" description="Low complexity" evidence="1">
    <location>
        <begin position="803"/>
        <end position="822"/>
    </location>
</feature>
<sequence length="1171" mass="125184">MHHNGTPRDLGDFWFRDTATNQGAWINSTAEDITRNLRTDNAGANTSPSAFGMSDTRGFEDRTTTSSVGAEAHYVTVISWAPTCTSNRLSDPRHVMNKRPHSGLGLPAKPMGPPQGGPAPPYPAGQPPQQQYTPDQHAAAWAAYYQANPQAAQQAGYSGGGAAAQADSSASNPYANYGYGAGASHAQGYSGQQQQPQQQLQQPPQQGYQNQNQNQNQNYNQQPQGHNYQQGYGQGGYNANAGYNQQQQGYGNWGGQQSPPSAGQYQAPQNPTAGGYTPQNNQYYGQGQGQGSYSPSPSTPGFRPPQNRPYQPQPGGPGPGPGRGGQARPPASGPHPPAGASPGGPGGPGAFPPAKRPRFDGPGGGPGGGGGMALRPPNARPPPGYGSGLARPMNDRGGGGGGRGGAPPPPIPRIGFGAPQQRPQRGGMRGGGPMARGGGMMGRGTSIRQRDQREMRPPRTQRVEVSPQQARKRKDKEAKEARTTMTDFRIVGIEVKGLDWSWGLVGEHVVDVKDEKSDDIKSETEVKEEVKEDKADDKPEPEAAVKPEPEEEAKPGSDAPDKEEATDTTDEKRGEKRKARKSSVDGDEAQSPKKRSFILTHNKINAPGDGPSPESNQNRFRIYFESPPELDRVPKSARRNPNKRWRRESTTLEETVVEETHEEAQGQGADTTEAATAQQLKHDSATDMASTVANGNKPTEEAPAEAKTEAPAEAKTEAPAEAKTEAPAEAKTEAPSEPTEPAAAPATTERTPEPASEAVAPAEKETPAKGAEDKEEAGDVSMVTDAGTVEGAEGEGEEHEHTGLTGAEASAAEVEAALVESAQNAASAYGSRQKPRARGWSTSSIGSDAETDITALTGDVAHPSVNRVSVLYEDSTRRLVFDASVVRKIRIFRSEGRIEVDVQPPQAAKEAEAKEGDKEAETETELPKGVLVEAYDSAEQRFMAISREKLDALWKDEEDKSLPPLHRVFGCTTPAKEPITLTVFLNKKKPLSEPKWCRTNQADEWLYEQFGRRAASEAGWRGKLEIMDPDAPPTLANILETWKGGSNVGTAEQRNGFTTSLLASPNDLLEILIRLTRGDRNPTAAVGTGPTSANGPLATAIRPDSPYASHQTHVSLAILAMYRLTTDYAEQAGKTAALNDQIADIIRSLPAHMIHRSLEGLYKEWLAERRG</sequence>
<feature type="compositionally biased region" description="Low complexity" evidence="1">
    <location>
        <begin position="127"/>
        <end position="136"/>
    </location>
</feature>
<feature type="compositionally biased region" description="Low complexity" evidence="1">
    <location>
        <begin position="274"/>
        <end position="301"/>
    </location>
</feature>
<dbReference type="KEGG" id="ccac:CcaHIS019_0200980"/>
<gene>
    <name evidence="2" type="ORF">CcaverHIS019_0200980</name>
</gene>
<feature type="compositionally biased region" description="Gly residues" evidence="1">
    <location>
        <begin position="427"/>
        <end position="442"/>
    </location>
</feature>
<feature type="compositionally biased region" description="Low complexity" evidence="1">
    <location>
        <begin position="185"/>
        <end position="250"/>
    </location>
</feature>
<feature type="region of interest" description="Disordered" evidence="1">
    <location>
        <begin position="38"/>
        <end position="66"/>
    </location>
</feature>
<feature type="compositionally biased region" description="Gly residues" evidence="1">
    <location>
        <begin position="361"/>
        <end position="372"/>
    </location>
</feature>
<feature type="compositionally biased region" description="Gly residues" evidence="1">
    <location>
        <begin position="396"/>
        <end position="405"/>
    </location>
</feature>
<feature type="compositionally biased region" description="Basic and acidic residues" evidence="1">
    <location>
        <begin position="698"/>
        <end position="734"/>
    </location>
</feature>
<dbReference type="Proteomes" id="UP001233271">
    <property type="component" value="Chromosome 2"/>
</dbReference>
<dbReference type="EMBL" id="AP028213">
    <property type="protein sequence ID" value="BEI88736.1"/>
    <property type="molecule type" value="Genomic_DNA"/>
</dbReference>
<feature type="compositionally biased region" description="Basic and acidic residues" evidence="1">
    <location>
        <begin position="448"/>
        <end position="457"/>
    </location>
</feature>
<dbReference type="RefSeq" id="XP_060454002.1">
    <property type="nucleotide sequence ID" value="XM_060597072.1"/>
</dbReference>
<evidence type="ECO:0000256" key="1">
    <source>
        <dbReference type="SAM" id="MobiDB-lite"/>
    </source>
</evidence>
<feature type="compositionally biased region" description="Polar residues" evidence="1">
    <location>
        <begin position="668"/>
        <end position="679"/>
    </location>
</feature>
<feature type="compositionally biased region" description="Low complexity" evidence="1">
    <location>
        <begin position="413"/>
        <end position="426"/>
    </location>
</feature>
<feature type="compositionally biased region" description="Basic and acidic residues" evidence="1">
    <location>
        <begin position="509"/>
        <end position="574"/>
    </location>
</feature>
<feature type="compositionally biased region" description="Basic and acidic residues" evidence="1">
    <location>
        <begin position="909"/>
        <end position="921"/>
    </location>
</feature>
<protein>
    <submittedName>
        <fullName evidence="2">Uncharacterized protein</fullName>
    </submittedName>
</protein>
<feature type="compositionally biased region" description="Basic and acidic residues" evidence="1">
    <location>
        <begin position="762"/>
        <end position="772"/>
    </location>
</feature>
<evidence type="ECO:0000313" key="3">
    <source>
        <dbReference type="Proteomes" id="UP001233271"/>
    </source>
</evidence>
<feature type="region of interest" description="Disordered" evidence="1">
    <location>
        <begin position="185"/>
        <end position="485"/>
    </location>
</feature>
<feature type="region of interest" description="Disordered" evidence="1">
    <location>
        <begin position="87"/>
        <end position="136"/>
    </location>
</feature>
<feature type="compositionally biased region" description="Polar residues" evidence="1">
    <location>
        <begin position="258"/>
        <end position="272"/>
    </location>
</feature>
<feature type="compositionally biased region" description="Basic residues" evidence="1">
    <location>
        <begin position="635"/>
        <end position="646"/>
    </location>
</feature>
<accession>A0AA48I090</accession>
<dbReference type="AlphaFoldDB" id="A0AA48I090"/>
<proteinExistence type="predicted"/>
<keyword evidence="3" id="KW-1185">Reference proteome</keyword>
<feature type="region of interest" description="Disordered" evidence="1">
    <location>
        <begin position="903"/>
        <end position="924"/>
    </location>
</feature>
<dbReference type="GeneID" id="85492607"/>
<reference evidence="2" key="1">
    <citation type="journal article" date="2023" name="BMC Genomics">
        <title>Chromosome-level genome assemblies of Cutaneotrichosporon spp. (Trichosporonales, Basidiomycota) reveal imbalanced evolution between nucleotide sequences and chromosome synteny.</title>
        <authorList>
            <person name="Kobayashi Y."/>
            <person name="Kayamori A."/>
            <person name="Aoki K."/>
            <person name="Shiwa Y."/>
            <person name="Matsutani M."/>
            <person name="Fujita N."/>
            <person name="Sugita T."/>
            <person name="Iwasaki W."/>
            <person name="Tanaka N."/>
            <person name="Takashima M."/>
        </authorList>
    </citation>
    <scope>NUCLEOTIDE SEQUENCE</scope>
    <source>
        <strain evidence="2">HIS019</strain>
    </source>
</reference>
<feature type="compositionally biased region" description="Polar residues" evidence="1">
    <location>
        <begin position="687"/>
        <end position="696"/>
    </location>
</feature>
<feature type="region of interest" description="Disordered" evidence="1">
    <location>
        <begin position="509"/>
        <end position="846"/>
    </location>
</feature>